<dbReference type="InterPro" id="IPR027888">
    <property type="entry name" value="DUF4501"/>
</dbReference>
<keyword evidence="4" id="KW-1185">Reference proteome</keyword>
<dbReference type="PANTHER" id="PTHR16247">
    <property type="entry name" value="RIKEN CDNA 9430015G10 GENE"/>
    <property type="match status" value="1"/>
</dbReference>
<evidence type="ECO:0000313" key="2">
    <source>
        <dbReference type="EMBL" id="AWP02753.1"/>
    </source>
</evidence>
<evidence type="ECO:0000313" key="3">
    <source>
        <dbReference type="Ensembl" id="ENSSMAP00000034156.1"/>
    </source>
</evidence>
<sequence>MTNLPADIGDRLSIRLRRTRPDGRLNRTQEFGQGQSLVLVRLVPEGSNMALSFLLVLAATVILIRPETPVTKALHQNSLECCGDKLRVNNSCSNDTHCEPGCFLRVLDNSNTICIFCDSASVDLENITVCTYNYTVERKNHTTVTTVTPKIGGPGVAASLLLGTLLISLFLILSVASFFYLKRSNRLPGIFYRRNKAFIFQPSETAVMIPSSSVRKPRYVRRERPSATPTVNSATVPTTSTTQVYNV</sequence>
<keyword evidence="1" id="KW-0812">Transmembrane</keyword>
<organism evidence="2 4">
    <name type="scientific">Scophthalmus maximus</name>
    <name type="common">Turbot</name>
    <name type="synonym">Psetta maxima</name>
    <dbReference type="NCBI Taxonomy" id="52904"/>
    <lineage>
        <taxon>Eukaryota</taxon>
        <taxon>Metazoa</taxon>
        <taxon>Chordata</taxon>
        <taxon>Craniata</taxon>
        <taxon>Vertebrata</taxon>
        <taxon>Euteleostomi</taxon>
        <taxon>Actinopterygii</taxon>
        <taxon>Neopterygii</taxon>
        <taxon>Teleostei</taxon>
        <taxon>Neoteleostei</taxon>
        <taxon>Acanthomorphata</taxon>
        <taxon>Carangaria</taxon>
        <taxon>Pleuronectiformes</taxon>
        <taxon>Pleuronectoidei</taxon>
        <taxon>Scophthalmidae</taxon>
        <taxon>Scophthalmus</taxon>
    </lineage>
</organism>
<dbReference type="RefSeq" id="XP_035487765.1">
    <property type="nucleotide sequence ID" value="XM_035631872.2"/>
</dbReference>
<dbReference type="EMBL" id="CP026248">
    <property type="protein sequence ID" value="AWP02753.1"/>
    <property type="molecule type" value="Genomic_DNA"/>
</dbReference>
<keyword evidence="1" id="KW-1133">Transmembrane helix</keyword>
<reference evidence="3" key="4">
    <citation type="submission" date="2025-05" db="UniProtKB">
        <authorList>
            <consortium name="Ensembl"/>
        </authorList>
    </citation>
    <scope>IDENTIFICATION</scope>
</reference>
<dbReference type="GeneTree" id="ENSGT00390000009794"/>
<name>A0A2U9BFF9_SCOMX</name>
<dbReference type="OrthoDB" id="9895472at2759"/>
<dbReference type="Proteomes" id="UP000694558">
    <property type="component" value="Chromosome 6"/>
</dbReference>
<reference evidence="2 4" key="1">
    <citation type="submission" date="2017-12" db="EMBL/GenBank/DDBJ databases">
        <title>Integrating genomic resources of turbot (Scophthalmus maximus) in depth evaluation of genetic and physical mapping variation across individuals.</title>
        <authorList>
            <person name="Martinez P."/>
        </authorList>
    </citation>
    <scope>NUCLEOTIDE SEQUENCE [LARGE SCALE GENOMIC DNA]</scope>
</reference>
<dbReference type="Bgee" id="ENSSMAG00000020902">
    <property type="expression patterns" value="Expressed in pharyngeal gill and 6 other cell types or tissues"/>
</dbReference>
<dbReference type="GeneID" id="118309579"/>
<evidence type="ECO:0000256" key="1">
    <source>
        <dbReference type="SAM" id="Phobius"/>
    </source>
</evidence>
<dbReference type="KEGG" id="smau:118309579"/>
<gene>
    <name evidence="3" type="primary">c6h1orf159</name>
    <name evidence="2" type="ORF">SMAX5B_002306</name>
</gene>
<reference evidence="3" key="3">
    <citation type="submission" date="2023-05" db="EMBL/GenBank/DDBJ databases">
        <title>High-quality long-read genome of Scophthalmus maximus.</title>
        <authorList>
            <person name="Lien S."/>
            <person name="Martinez P."/>
        </authorList>
    </citation>
    <scope>NUCLEOTIDE SEQUENCE [LARGE SCALE GENOMIC DNA]</scope>
</reference>
<dbReference type="PANTHER" id="PTHR16247:SF0">
    <property type="entry name" value="RIKEN CDNA 9430015G10 GENE"/>
    <property type="match status" value="1"/>
</dbReference>
<dbReference type="AlphaFoldDB" id="A0A2U9BFF9"/>
<feature type="transmembrane region" description="Helical" evidence="1">
    <location>
        <begin position="160"/>
        <end position="181"/>
    </location>
</feature>
<protein>
    <submittedName>
        <fullName evidence="2">DUF4501 domain containing protein</fullName>
    </submittedName>
    <submittedName>
        <fullName evidence="3">Si:ch211-157b11.12</fullName>
    </submittedName>
</protein>
<keyword evidence="1" id="KW-0472">Membrane</keyword>
<dbReference type="OMA" id="EKQRVNN"/>
<dbReference type="Pfam" id="PF14946">
    <property type="entry name" value="DUF4501"/>
    <property type="match status" value="1"/>
</dbReference>
<dbReference type="Ensembl" id="ENSSMAT00000034595.2">
    <property type="protein sequence ID" value="ENSSMAP00000034156.1"/>
    <property type="gene ID" value="ENSSMAG00000020902.2"/>
</dbReference>
<dbReference type="Proteomes" id="UP000246464">
    <property type="component" value="Chromosome 6"/>
</dbReference>
<evidence type="ECO:0000313" key="4">
    <source>
        <dbReference type="Proteomes" id="UP000246464"/>
    </source>
</evidence>
<dbReference type="CTD" id="127514032"/>
<accession>A0A2U9BFF9</accession>
<reference evidence="3" key="2">
    <citation type="submission" date="2020-05" db="EMBL/GenBank/DDBJ databases">
        <authorList>
            <person name="Moser M."/>
        </authorList>
    </citation>
    <scope>NUCLEOTIDE SEQUENCE [LARGE SCALE GENOMIC DNA]</scope>
</reference>
<proteinExistence type="predicted"/>